<dbReference type="GO" id="GO:0016705">
    <property type="term" value="F:oxidoreductase activity, acting on paired donors, with incorporation or reduction of molecular oxygen"/>
    <property type="evidence" value="ECO:0007669"/>
    <property type="project" value="InterPro"/>
</dbReference>
<dbReference type="Pfam" id="PF00067">
    <property type="entry name" value="p450"/>
    <property type="match status" value="1"/>
</dbReference>
<dbReference type="PRINTS" id="PR00385">
    <property type="entry name" value="P450"/>
</dbReference>
<dbReference type="STRING" id="490622.A0A395NCE9"/>
<keyword evidence="8" id="KW-1185">Reference proteome</keyword>
<dbReference type="InterPro" id="IPR001128">
    <property type="entry name" value="Cyt_P450"/>
</dbReference>
<accession>A0A395NCE9</accession>
<organism evidence="7 8">
    <name type="scientific">Trichoderma arundinaceum</name>
    <dbReference type="NCBI Taxonomy" id="490622"/>
    <lineage>
        <taxon>Eukaryota</taxon>
        <taxon>Fungi</taxon>
        <taxon>Dikarya</taxon>
        <taxon>Ascomycota</taxon>
        <taxon>Pezizomycotina</taxon>
        <taxon>Sordariomycetes</taxon>
        <taxon>Hypocreomycetidae</taxon>
        <taxon>Hypocreales</taxon>
        <taxon>Hypocreaceae</taxon>
        <taxon>Trichoderma</taxon>
    </lineage>
</organism>
<dbReference type="InterPro" id="IPR017972">
    <property type="entry name" value="Cyt_P450_CS"/>
</dbReference>
<feature type="binding site" description="axial binding residue" evidence="5">
    <location>
        <position position="385"/>
    </location>
    <ligand>
        <name>heme</name>
        <dbReference type="ChEBI" id="CHEBI:30413"/>
    </ligand>
    <ligandPart>
        <name>Fe</name>
        <dbReference type="ChEBI" id="CHEBI:18248"/>
    </ligandPart>
</feature>
<evidence type="ECO:0000313" key="8">
    <source>
        <dbReference type="Proteomes" id="UP000266272"/>
    </source>
</evidence>
<dbReference type="InterPro" id="IPR002401">
    <property type="entry name" value="Cyt_P450_E_grp-I"/>
</dbReference>
<comment type="cofactor">
    <cofactor evidence="1 5">
        <name>heme</name>
        <dbReference type="ChEBI" id="CHEBI:30413"/>
    </cofactor>
</comment>
<evidence type="ECO:0000256" key="4">
    <source>
        <dbReference type="ARBA" id="ARBA00023004"/>
    </source>
</evidence>
<evidence type="ECO:0000313" key="7">
    <source>
        <dbReference type="EMBL" id="RFU73571.1"/>
    </source>
</evidence>
<keyword evidence="3 5" id="KW-0479">Metal-binding</keyword>
<proteinExistence type="inferred from homology"/>
<comment type="similarity">
    <text evidence="6">Belongs to the cytochrome P450 family.</text>
</comment>
<name>A0A395NCE9_TRIAR</name>
<dbReference type="OrthoDB" id="1470350at2759"/>
<keyword evidence="2 5" id="KW-0349">Heme</keyword>
<dbReference type="InterPro" id="IPR050121">
    <property type="entry name" value="Cytochrome_P450_monoxygenase"/>
</dbReference>
<reference evidence="7 8" key="1">
    <citation type="journal article" date="2018" name="PLoS Pathog.">
        <title>Evolution of structural diversity of trichothecenes, a family of toxins produced by plant pathogenic and entomopathogenic fungi.</title>
        <authorList>
            <person name="Proctor R.H."/>
            <person name="McCormick S.P."/>
            <person name="Kim H.S."/>
            <person name="Cardoza R.E."/>
            <person name="Stanley A.M."/>
            <person name="Lindo L."/>
            <person name="Kelly A."/>
            <person name="Brown D.W."/>
            <person name="Lee T."/>
            <person name="Vaughan M.M."/>
            <person name="Alexander N.J."/>
            <person name="Busman M."/>
            <person name="Gutierrez S."/>
        </authorList>
    </citation>
    <scope>NUCLEOTIDE SEQUENCE [LARGE SCALE GENOMIC DNA]</scope>
    <source>
        <strain evidence="7 8">IBT 40837</strain>
    </source>
</reference>
<dbReference type="PANTHER" id="PTHR24305:SF164">
    <property type="entry name" value="P450, PUTATIVE (EUROFUNG)-RELATED"/>
    <property type="match status" value="1"/>
</dbReference>
<dbReference type="Proteomes" id="UP000266272">
    <property type="component" value="Unassembled WGS sequence"/>
</dbReference>
<evidence type="ECO:0000256" key="2">
    <source>
        <dbReference type="ARBA" id="ARBA00022617"/>
    </source>
</evidence>
<evidence type="ECO:0000256" key="5">
    <source>
        <dbReference type="PIRSR" id="PIRSR602401-1"/>
    </source>
</evidence>
<dbReference type="PANTHER" id="PTHR24305">
    <property type="entry name" value="CYTOCHROME P450"/>
    <property type="match status" value="1"/>
</dbReference>
<keyword evidence="4 5" id="KW-0408">Iron</keyword>
<protein>
    <submittedName>
        <fullName evidence="7">Cytochrome p450</fullName>
    </submittedName>
</protein>
<comment type="caution">
    <text evidence="7">The sequence shown here is derived from an EMBL/GenBank/DDBJ whole genome shotgun (WGS) entry which is preliminary data.</text>
</comment>
<keyword evidence="6" id="KW-0503">Monooxygenase</keyword>
<keyword evidence="6" id="KW-0560">Oxidoreductase</keyword>
<dbReference type="SUPFAM" id="SSF48264">
    <property type="entry name" value="Cytochrome P450"/>
    <property type="match status" value="1"/>
</dbReference>
<dbReference type="GO" id="GO:0005506">
    <property type="term" value="F:iron ion binding"/>
    <property type="evidence" value="ECO:0007669"/>
    <property type="project" value="InterPro"/>
</dbReference>
<evidence type="ECO:0000256" key="6">
    <source>
        <dbReference type="RuleBase" id="RU000461"/>
    </source>
</evidence>
<evidence type="ECO:0000256" key="3">
    <source>
        <dbReference type="ARBA" id="ARBA00022723"/>
    </source>
</evidence>
<dbReference type="PROSITE" id="PS00086">
    <property type="entry name" value="CYTOCHROME_P450"/>
    <property type="match status" value="1"/>
</dbReference>
<evidence type="ECO:0000256" key="1">
    <source>
        <dbReference type="ARBA" id="ARBA00001971"/>
    </source>
</evidence>
<sequence>MLLLSPFALIAAAVLLVAIHLIRCIRSPLSKLPGPAVSKFTTLVLKWKEIKALRTVYIHQLHQQYGPVVRIAPNEVSFTSWEALKEIYCSGGSGYDKTEFYDLFKIYGRRQIQPMHHCSSHLNIEQHAKRKRILADRYANSNIMKSASVVGVQERSSKFVRRCVSSPGGATDIFVNRLISHYVPTLHRLFSRVLYLFAKPRETPLADDYVLETSQLSGTAPFTLMSRFEEKTGDLDYIDKAAECLDHMAAGIDTTGDGLCFLMWELSQPRSLGFQHKLADELLKNPGIPSDRLPFLDAVVNEGLRCFPPIPMSLPRYVPQGGRSIDGFWLPEKTIVSCQAYSVHRFNSDIFPDGDAFNPDRWLELEGDADRRRLQFAFSNGGRGCVGKHLALIEMKTLLRDVYSKYSTTPHESMQEEAMAMADQLISARPLGQKCLLRFHALDTLPMDLQCPAFQALKPEIRPSLATAVLQNPERHHERLLHSPPLLADAAGDSPAACPSILAAHAPLRKAERAMARALRSCISREWADAPQLSSPAYDALKNAAPCPAVSAPPSAAGCCSSGHIAPKY</sequence>
<dbReference type="GO" id="GO:0004497">
    <property type="term" value="F:monooxygenase activity"/>
    <property type="evidence" value="ECO:0007669"/>
    <property type="project" value="UniProtKB-KW"/>
</dbReference>
<dbReference type="Gene3D" id="1.10.630.10">
    <property type="entry name" value="Cytochrome P450"/>
    <property type="match status" value="2"/>
</dbReference>
<dbReference type="PRINTS" id="PR00463">
    <property type="entry name" value="EP450I"/>
</dbReference>
<dbReference type="GO" id="GO:0020037">
    <property type="term" value="F:heme binding"/>
    <property type="evidence" value="ECO:0007669"/>
    <property type="project" value="InterPro"/>
</dbReference>
<dbReference type="AlphaFoldDB" id="A0A395NCE9"/>
<dbReference type="InterPro" id="IPR036396">
    <property type="entry name" value="Cyt_P450_sf"/>
</dbReference>
<dbReference type="EMBL" id="PXOA01000633">
    <property type="protein sequence ID" value="RFU73571.1"/>
    <property type="molecule type" value="Genomic_DNA"/>
</dbReference>
<gene>
    <name evidence="7" type="ORF">TARUN_8683</name>
</gene>